<evidence type="ECO:0000256" key="5">
    <source>
        <dbReference type="ARBA" id="ARBA00004484"/>
    </source>
</evidence>
<comment type="similarity">
    <text evidence="8 38">Belongs to the two pore domain potassium channel (TC 1.A.1.8) family.</text>
</comment>
<dbReference type="GO" id="GO:0043204">
    <property type="term" value="C:perikaryon"/>
    <property type="evidence" value="ECO:0007669"/>
    <property type="project" value="UniProtKB-SubCell"/>
</dbReference>
<dbReference type="GO" id="GO:0030322">
    <property type="term" value="P:stabilization of membrane potential"/>
    <property type="evidence" value="ECO:0007669"/>
    <property type="project" value="TreeGrafter"/>
</dbReference>
<evidence type="ECO:0000256" key="21">
    <source>
        <dbReference type="ARBA" id="ARBA00023136"/>
    </source>
</evidence>
<comment type="subunit">
    <text evidence="35">Homodimer; disulfide-linked. Heterodimer with KCNK2; disulfide-linked. In astrocytes, forms mostly heterodimeric potassium channels with KCNK2, with only a minor proportion of functional channels containing homodimeric KCNK1. Interacts with KCNK3 and KCNK9, forming functional heterodimeric channels. Interacts with GNG4. Identified in a complex with PSD and ARF6; interacts only with PSD that is bound to ARF6. Interacts with UBE2I.</text>
</comment>
<dbReference type="SUPFAM" id="SSF81324">
    <property type="entry name" value="Voltage-gated potassium channels"/>
    <property type="match status" value="2"/>
</dbReference>
<dbReference type="InterPro" id="IPR003280">
    <property type="entry name" value="2pore_dom_K_chnl"/>
</dbReference>
<evidence type="ECO:0000256" key="6">
    <source>
        <dbReference type="ARBA" id="ARBA00004541"/>
    </source>
</evidence>
<dbReference type="Proteomes" id="UP000287033">
    <property type="component" value="Unassembled WGS sequence"/>
</dbReference>
<evidence type="ECO:0000256" key="29">
    <source>
        <dbReference type="ARBA" id="ARBA00034430"/>
    </source>
</evidence>
<evidence type="ECO:0000256" key="7">
    <source>
        <dbReference type="ARBA" id="ARBA00004651"/>
    </source>
</evidence>
<evidence type="ECO:0000256" key="1">
    <source>
        <dbReference type="ARBA" id="ARBA00000309"/>
    </source>
</evidence>
<keyword evidence="12 36" id="KW-0633">Potassium transport</keyword>
<dbReference type="OrthoDB" id="297496at2759"/>
<keyword evidence="17 36" id="KW-0630">Potassium</keyword>
<evidence type="ECO:0000256" key="16">
    <source>
        <dbReference type="ARBA" id="ARBA00022843"/>
    </source>
</evidence>
<reference evidence="41 42" key="1">
    <citation type="journal article" date="2018" name="Nat. Ecol. Evol.">
        <title>Shark genomes provide insights into elasmobranch evolution and the origin of vertebrates.</title>
        <authorList>
            <person name="Hara Y"/>
            <person name="Yamaguchi K"/>
            <person name="Onimaru K"/>
            <person name="Kadota M"/>
            <person name="Koyanagi M"/>
            <person name="Keeley SD"/>
            <person name="Tatsumi K"/>
            <person name="Tanaka K"/>
            <person name="Motone F"/>
            <person name="Kageyama Y"/>
            <person name="Nozu R"/>
            <person name="Adachi N"/>
            <person name="Nishimura O"/>
            <person name="Nakagawa R"/>
            <person name="Tanegashima C"/>
            <person name="Kiyatake I"/>
            <person name="Matsumoto R"/>
            <person name="Murakumo K"/>
            <person name="Nishida K"/>
            <person name="Terakita A"/>
            <person name="Kuratani S"/>
            <person name="Sato K"/>
            <person name="Hyodo S Kuraku.S."/>
        </authorList>
    </citation>
    <scope>NUCLEOTIDE SEQUENCE [LARGE SCALE GENOMIC DNA]</scope>
</reference>
<dbReference type="Gene3D" id="1.10.287.70">
    <property type="match status" value="1"/>
</dbReference>
<sequence length="339" mass="38720">MFQALGSSNRCLRLMHSNKSSCYFALLALAYLLYLSFGALIFSSVELPYEDRLRRELRELKDQFLQDNPCLTPDSLEHFLDQVLEANNYGVSVLNNSTGKWNWDFTSSLFFAATVLTTTGYGHTVPLSDGGKAFCIIYSLLGIPFTLLVLTSIVQRLMVHVSRRPVQYIHTRWGYTEQTVALVHAVILGLIVTSCFFFIPAAIFSSLEEDWNFLESIYFCFISLSTIGLGDYVPGEVRHQQFRELYKLGITVYLMIGLTAVLVVLETFCELQKLKEFKRIFYLKKDKLEDEQNILDHDQLSFPSVTDSVPITREQQKLNEAFSPGPVASYQFTEEPVNR</sequence>
<evidence type="ECO:0000256" key="15">
    <source>
        <dbReference type="ARBA" id="ARBA00022826"/>
    </source>
</evidence>
<keyword evidence="20 36" id="KW-0406">Ion transport</keyword>
<protein>
    <recommendedName>
        <fullName evidence="36">Potassium channel subfamily K member</fullName>
    </recommendedName>
</protein>
<keyword evidence="16" id="KW-0832">Ubl conjugation</keyword>
<dbReference type="GO" id="GO:0097060">
    <property type="term" value="C:synaptic membrane"/>
    <property type="evidence" value="ECO:0007669"/>
    <property type="project" value="UniProtKB-SubCell"/>
</dbReference>
<dbReference type="GO" id="GO:0015271">
    <property type="term" value="F:outward rectifier potassium channel activity"/>
    <property type="evidence" value="ECO:0007669"/>
    <property type="project" value="TreeGrafter"/>
</dbReference>
<dbReference type="GO" id="GO:0055037">
    <property type="term" value="C:recycling endosome"/>
    <property type="evidence" value="ECO:0007669"/>
    <property type="project" value="UniProtKB-SubCell"/>
</dbReference>
<feature type="domain" description="Potassium channel" evidence="40">
    <location>
        <begin position="93"/>
        <end position="157"/>
    </location>
</feature>
<evidence type="ECO:0000256" key="14">
    <source>
        <dbReference type="ARBA" id="ARBA00022753"/>
    </source>
</evidence>
<evidence type="ECO:0000256" key="26">
    <source>
        <dbReference type="ARBA" id="ARBA00023329"/>
    </source>
</evidence>
<feature type="transmembrane region" description="Helical" evidence="39">
    <location>
        <begin position="136"/>
        <end position="159"/>
    </location>
</feature>
<keyword evidence="42" id="KW-1185">Reference proteome</keyword>
<comment type="catalytic activity">
    <reaction evidence="34">
        <text>Cs(+)(in) = Cs(+)(out)</text>
        <dbReference type="Rhea" id="RHEA:78555"/>
        <dbReference type="ChEBI" id="CHEBI:49547"/>
    </reaction>
</comment>
<evidence type="ECO:0000313" key="41">
    <source>
        <dbReference type="EMBL" id="GCC19073.1"/>
    </source>
</evidence>
<evidence type="ECO:0000256" key="36">
    <source>
        <dbReference type="PIRNR" id="PIRNR038061"/>
    </source>
</evidence>
<comment type="catalytic activity">
    <reaction evidence="31">
        <text>L-glutamate(out) = L-glutamate(in)</text>
        <dbReference type="Rhea" id="RHEA:66336"/>
        <dbReference type="ChEBI" id="CHEBI:29985"/>
    </reaction>
</comment>
<dbReference type="PRINTS" id="PR01586">
    <property type="entry name" value="TWIKCHANNEL"/>
</dbReference>
<keyword evidence="19" id="KW-0770">Synapse</keyword>
<comment type="catalytic activity">
    <reaction evidence="27">
        <text>chloride(in) = chloride(out)</text>
        <dbReference type="Rhea" id="RHEA:29823"/>
        <dbReference type="ChEBI" id="CHEBI:17996"/>
    </reaction>
</comment>
<dbReference type="InterPro" id="IPR005408">
    <property type="entry name" value="2pore_dom_K_chnl_TWIK"/>
</dbReference>
<evidence type="ECO:0000256" key="25">
    <source>
        <dbReference type="ARBA" id="ARBA00023303"/>
    </source>
</evidence>
<keyword evidence="22" id="KW-1015">Disulfide bond</keyword>
<evidence type="ECO:0000256" key="31">
    <source>
        <dbReference type="ARBA" id="ARBA00036683"/>
    </source>
</evidence>
<evidence type="ECO:0000256" key="23">
    <source>
        <dbReference type="ARBA" id="ARBA00023180"/>
    </source>
</evidence>
<evidence type="ECO:0000256" key="30">
    <source>
        <dbReference type="ARBA" id="ARBA00036239"/>
    </source>
</evidence>
<comment type="caution">
    <text evidence="41">The sequence shown here is derived from an EMBL/GenBank/DDBJ whole genome shotgun (WGS) entry which is preliminary data.</text>
</comment>
<feature type="domain" description="Potassium channel" evidence="40">
    <location>
        <begin position="194"/>
        <end position="269"/>
    </location>
</feature>
<evidence type="ECO:0000256" key="10">
    <source>
        <dbReference type="ARBA" id="ARBA00022475"/>
    </source>
</evidence>
<proteinExistence type="inferred from homology"/>
<evidence type="ECO:0000256" key="32">
    <source>
        <dbReference type="ARBA" id="ARBA00044635"/>
    </source>
</evidence>
<evidence type="ECO:0000256" key="24">
    <source>
        <dbReference type="ARBA" id="ARBA00023273"/>
    </source>
</evidence>
<dbReference type="PANTHER" id="PTHR11003:SF59">
    <property type="entry name" value="POTASSIUM CHANNEL SUBFAMILY K MEMBER 1"/>
    <property type="match status" value="1"/>
</dbReference>
<comment type="catalytic activity">
    <reaction evidence="1">
        <text>NH4(+)(in) = NH4(+)(out)</text>
        <dbReference type="Rhea" id="RHEA:28747"/>
        <dbReference type="ChEBI" id="CHEBI:28938"/>
    </reaction>
</comment>
<keyword evidence="21 36" id="KW-0472">Membrane</keyword>
<evidence type="ECO:0000256" key="39">
    <source>
        <dbReference type="SAM" id="Phobius"/>
    </source>
</evidence>
<keyword evidence="15 36" id="KW-0631">Potassium channel</keyword>
<comment type="catalytic activity">
    <reaction evidence="29">
        <text>K(+)(in) = K(+)(out)</text>
        <dbReference type="Rhea" id="RHEA:29463"/>
        <dbReference type="ChEBI" id="CHEBI:29103"/>
    </reaction>
</comment>
<comment type="catalytic activity">
    <reaction evidence="30">
        <text>Na(+)(in) = Na(+)(out)</text>
        <dbReference type="Rhea" id="RHEA:34963"/>
        <dbReference type="ChEBI" id="CHEBI:29101"/>
    </reaction>
</comment>
<dbReference type="PRINTS" id="PR01096">
    <property type="entry name" value="TWIK1CHANNEL"/>
</dbReference>
<keyword evidence="14" id="KW-0967">Endosome</keyword>
<keyword evidence="26" id="KW-0968">Cytoplasmic vesicle</keyword>
<evidence type="ECO:0000256" key="33">
    <source>
        <dbReference type="ARBA" id="ARBA00044657"/>
    </source>
</evidence>
<dbReference type="AlphaFoldDB" id="A0A401RLP1"/>
<gene>
    <name evidence="41" type="ORF">chiPu_0020963</name>
</gene>
<evidence type="ECO:0000313" key="42">
    <source>
        <dbReference type="Proteomes" id="UP000287033"/>
    </source>
</evidence>
<dbReference type="STRING" id="137246.A0A401RLP1"/>
<comment type="subcellular location">
    <subcellularLocation>
        <location evidence="3">Apical cell membrane</location>
    </subcellularLocation>
    <subcellularLocation>
        <location evidence="7">Cell membrane</location>
        <topology evidence="7">Multi-pass membrane protein</topology>
    </subcellularLocation>
    <subcellularLocation>
        <location evidence="4">Cell projection</location>
        <location evidence="4">Dendrite</location>
    </subcellularLocation>
    <subcellularLocation>
        <location evidence="6">Cytoplasmic vesicle</location>
    </subcellularLocation>
    <subcellularLocation>
        <location evidence="5">Perikaryon</location>
    </subcellularLocation>
    <subcellularLocation>
        <location evidence="2">Recycling endosome</location>
    </subcellularLocation>
    <subcellularLocation>
        <location evidence="28">Synaptic cell membrane</location>
    </subcellularLocation>
</comment>
<feature type="transmembrane region" description="Helical" evidence="39">
    <location>
        <begin position="245"/>
        <end position="265"/>
    </location>
</feature>
<keyword evidence="9 36" id="KW-0813">Transport</keyword>
<keyword evidence="23" id="KW-0325">Glycoprotein</keyword>
<dbReference type="GO" id="GO:0030425">
    <property type="term" value="C:dendrite"/>
    <property type="evidence" value="ECO:0007669"/>
    <property type="project" value="UniProtKB-SubCell"/>
</dbReference>
<keyword evidence="13 38" id="KW-0812">Transmembrane</keyword>
<keyword evidence="18 39" id="KW-1133">Transmembrane helix</keyword>
<feature type="transmembrane region" description="Helical" evidence="39">
    <location>
        <begin position="180"/>
        <end position="204"/>
    </location>
</feature>
<name>A0A401RLP1_CHIPU</name>
<evidence type="ECO:0000256" key="13">
    <source>
        <dbReference type="ARBA" id="ARBA00022692"/>
    </source>
</evidence>
<evidence type="ECO:0000256" key="18">
    <source>
        <dbReference type="ARBA" id="ARBA00022989"/>
    </source>
</evidence>
<evidence type="ECO:0000256" key="4">
    <source>
        <dbReference type="ARBA" id="ARBA00004279"/>
    </source>
</evidence>
<feature type="transmembrane region" description="Helical" evidence="39">
    <location>
        <begin position="216"/>
        <end position="233"/>
    </location>
</feature>
<evidence type="ECO:0000256" key="11">
    <source>
        <dbReference type="ARBA" id="ARBA00022499"/>
    </source>
</evidence>
<evidence type="ECO:0000256" key="28">
    <source>
        <dbReference type="ARBA" id="ARBA00034109"/>
    </source>
</evidence>
<evidence type="ECO:0000256" key="38">
    <source>
        <dbReference type="RuleBase" id="RU003857"/>
    </source>
</evidence>
<evidence type="ECO:0000256" key="34">
    <source>
        <dbReference type="ARBA" id="ARBA00044691"/>
    </source>
</evidence>
<dbReference type="PANTHER" id="PTHR11003">
    <property type="entry name" value="POTASSIUM CHANNEL, SUBFAMILY K"/>
    <property type="match status" value="1"/>
</dbReference>
<feature type="glycosylation site" description="N-linked (GlcNAc...) asparagine" evidence="37">
    <location>
        <position position="96"/>
    </location>
</feature>
<evidence type="ECO:0000256" key="35">
    <source>
        <dbReference type="ARBA" id="ARBA00046361"/>
    </source>
</evidence>
<dbReference type="GO" id="GO:0016324">
    <property type="term" value="C:apical plasma membrane"/>
    <property type="evidence" value="ECO:0007669"/>
    <property type="project" value="UniProtKB-SubCell"/>
</dbReference>
<dbReference type="InterPro" id="IPR003092">
    <property type="entry name" value="2pore_dom_K_chnl_TASK"/>
</dbReference>
<evidence type="ECO:0000256" key="17">
    <source>
        <dbReference type="ARBA" id="ARBA00022958"/>
    </source>
</evidence>
<evidence type="ECO:0000256" key="22">
    <source>
        <dbReference type="ARBA" id="ARBA00023157"/>
    </source>
</evidence>
<evidence type="ECO:0000256" key="20">
    <source>
        <dbReference type="ARBA" id="ARBA00023065"/>
    </source>
</evidence>
<dbReference type="OMA" id="SAWCFGL"/>
<dbReference type="PRINTS" id="PR01333">
    <property type="entry name" value="2POREKCHANEL"/>
</dbReference>
<evidence type="ECO:0000256" key="12">
    <source>
        <dbReference type="ARBA" id="ARBA00022538"/>
    </source>
</evidence>
<evidence type="ECO:0000256" key="27">
    <source>
        <dbReference type="ARBA" id="ARBA00024167"/>
    </source>
</evidence>
<keyword evidence="10" id="KW-1003">Cell membrane</keyword>
<evidence type="ECO:0000256" key="19">
    <source>
        <dbReference type="ARBA" id="ARBA00023018"/>
    </source>
</evidence>
<evidence type="ECO:0000256" key="2">
    <source>
        <dbReference type="ARBA" id="ARBA00004172"/>
    </source>
</evidence>
<feature type="transmembrane region" description="Helical" evidence="39">
    <location>
        <begin position="21"/>
        <end position="42"/>
    </location>
</feature>
<dbReference type="InterPro" id="IPR001779">
    <property type="entry name" value="2pore_dom_K_chnl_TWIK1"/>
</dbReference>
<dbReference type="Pfam" id="PF07885">
    <property type="entry name" value="Ion_trans_2"/>
    <property type="match status" value="2"/>
</dbReference>
<dbReference type="InterPro" id="IPR013099">
    <property type="entry name" value="K_chnl_dom"/>
</dbReference>
<evidence type="ECO:0000259" key="40">
    <source>
        <dbReference type="Pfam" id="PF07885"/>
    </source>
</evidence>
<organism evidence="41 42">
    <name type="scientific">Chiloscyllium punctatum</name>
    <name type="common">Brownbanded bambooshark</name>
    <name type="synonym">Hemiscyllium punctatum</name>
    <dbReference type="NCBI Taxonomy" id="137246"/>
    <lineage>
        <taxon>Eukaryota</taxon>
        <taxon>Metazoa</taxon>
        <taxon>Chordata</taxon>
        <taxon>Craniata</taxon>
        <taxon>Vertebrata</taxon>
        <taxon>Chondrichthyes</taxon>
        <taxon>Elasmobranchii</taxon>
        <taxon>Galeomorphii</taxon>
        <taxon>Galeoidea</taxon>
        <taxon>Orectolobiformes</taxon>
        <taxon>Hemiscylliidae</taxon>
        <taxon>Chiloscyllium</taxon>
    </lineage>
</organism>
<keyword evidence="24" id="KW-0966">Cell projection</keyword>
<comment type="catalytic activity">
    <reaction evidence="32">
        <text>Li(+)(in) = Li(+)(out)</text>
        <dbReference type="Rhea" id="RHEA:78551"/>
        <dbReference type="ChEBI" id="CHEBI:49713"/>
    </reaction>
</comment>
<evidence type="ECO:0000256" key="8">
    <source>
        <dbReference type="ARBA" id="ARBA00006666"/>
    </source>
</evidence>
<dbReference type="PIRSF" id="PIRSF038061">
    <property type="entry name" value="K_channel_subfamily_K_type"/>
    <property type="match status" value="1"/>
</dbReference>
<evidence type="ECO:0000256" key="37">
    <source>
        <dbReference type="PIRSR" id="PIRSR038061-1"/>
    </source>
</evidence>
<evidence type="ECO:0000256" key="3">
    <source>
        <dbReference type="ARBA" id="ARBA00004221"/>
    </source>
</evidence>
<dbReference type="FunFam" id="1.10.287.70:FF:000076">
    <property type="entry name" value="Potassium channel subfamily K member"/>
    <property type="match status" value="1"/>
</dbReference>
<dbReference type="GO" id="GO:0022841">
    <property type="term" value="F:potassium ion leak channel activity"/>
    <property type="evidence" value="ECO:0007669"/>
    <property type="project" value="TreeGrafter"/>
</dbReference>
<accession>A0A401RLP1</accession>
<keyword evidence="25 38" id="KW-0407">Ion channel</keyword>
<dbReference type="EMBL" id="BEZZ01003173">
    <property type="protein sequence ID" value="GCC19073.1"/>
    <property type="molecule type" value="Genomic_DNA"/>
</dbReference>
<keyword evidence="11" id="KW-1017">Isopeptide bond</keyword>
<evidence type="ECO:0000256" key="9">
    <source>
        <dbReference type="ARBA" id="ARBA00022448"/>
    </source>
</evidence>
<comment type="catalytic activity">
    <reaction evidence="33">
        <text>Rb(+)(in) = Rb(+)(out)</text>
        <dbReference type="Rhea" id="RHEA:78547"/>
        <dbReference type="ChEBI" id="CHEBI:49847"/>
    </reaction>
</comment>